<evidence type="ECO:0000313" key="4">
    <source>
        <dbReference type="Proteomes" id="UP000014074"/>
    </source>
</evidence>
<dbReference type="EMBL" id="KB933129">
    <property type="protein sequence ID" value="EON99865.1"/>
    <property type="molecule type" value="Genomic_DNA"/>
</dbReference>
<reference evidence="4" key="1">
    <citation type="journal article" date="2013" name="Genome Announc.">
        <title>Draft genome sequence of the ascomycete Phaeoacremonium aleophilum strain UCR-PA7, a causal agent of the esca disease complex in grapevines.</title>
        <authorList>
            <person name="Blanco-Ulate B."/>
            <person name="Rolshausen P."/>
            <person name="Cantu D."/>
        </authorList>
    </citation>
    <scope>NUCLEOTIDE SEQUENCE [LARGE SCALE GENOMIC DNA]</scope>
    <source>
        <strain evidence="4">UCR-PA7</strain>
    </source>
</reference>
<organism evidence="3 4">
    <name type="scientific">Phaeoacremonium minimum (strain UCR-PA7)</name>
    <name type="common">Esca disease fungus</name>
    <name type="synonym">Togninia minima</name>
    <dbReference type="NCBI Taxonomy" id="1286976"/>
    <lineage>
        <taxon>Eukaryota</taxon>
        <taxon>Fungi</taxon>
        <taxon>Dikarya</taxon>
        <taxon>Ascomycota</taxon>
        <taxon>Pezizomycotina</taxon>
        <taxon>Sordariomycetes</taxon>
        <taxon>Sordariomycetidae</taxon>
        <taxon>Togniniales</taxon>
        <taxon>Togniniaceae</taxon>
        <taxon>Phaeoacremonium</taxon>
    </lineage>
</organism>
<evidence type="ECO:0000259" key="2">
    <source>
        <dbReference type="Pfam" id="PF24852"/>
    </source>
</evidence>
<dbReference type="AlphaFoldDB" id="R8BKL7"/>
<feature type="region of interest" description="Disordered" evidence="1">
    <location>
        <begin position="87"/>
        <end position="107"/>
    </location>
</feature>
<dbReference type="PANTHER" id="PTHR42339">
    <property type="entry name" value="HISTONE H1"/>
    <property type="match status" value="1"/>
</dbReference>
<name>R8BKL7_PHAM7</name>
<evidence type="ECO:0000313" key="3">
    <source>
        <dbReference type="EMBL" id="EON99865.1"/>
    </source>
</evidence>
<dbReference type="InterPro" id="IPR056143">
    <property type="entry name" value="DUF7726"/>
</dbReference>
<sequence length="326" mass="36490">MSQSNYVGVNIPSISQTFGGSASASWRDDFHLRAAADASRPPAILSWRPHQSSFSPIPKEQAQRQSLPKLWDVVGPKENLIARPKEPERAVTPPKLRVPLSPAPASRANQAIRAAPIVDLTHSRKRKSDDFREVSNWVNDPYSNPWMPAEREVSRLPPAKRYKKIDTGARSVASTSRTVTGQDPLDVSGIRLAGEEKDGVEVFDTCDTVRRKIRAFLRNSGITQAAFLRALAQTFSDGRKLQGAQLNRFLSLSGPTAGNTSGIFYAAYVFFEKVRIRDGKPKSTDRLEMERIHPSGMNTTEIRNYFLTIHKDEQMVEDKFGRIKFI</sequence>
<dbReference type="RefSeq" id="XP_007915461.1">
    <property type="nucleotide sequence ID" value="XM_007917270.1"/>
</dbReference>
<dbReference type="KEGG" id="tmn:UCRPA7_4719"/>
<accession>R8BKL7</accession>
<dbReference type="HOGENOM" id="CLU_853066_0_0_1"/>
<dbReference type="PANTHER" id="PTHR42339:SF1">
    <property type="entry name" value="HISTONE H1"/>
    <property type="match status" value="1"/>
</dbReference>
<feature type="domain" description="DUF7726" evidence="2">
    <location>
        <begin position="201"/>
        <end position="280"/>
    </location>
</feature>
<dbReference type="Pfam" id="PF24852">
    <property type="entry name" value="DUF7726"/>
    <property type="match status" value="1"/>
</dbReference>
<dbReference type="GeneID" id="19325198"/>
<dbReference type="eggNOG" id="ENOG502S33A">
    <property type="taxonomic scope" value="Eukaryota"/>
</dbReference>
<evidence type="ECO:0000256" key="1">
    <source>
        <dbReference type="SAM" id="MobiDB-lite"/>
    </source>
</evidence>
<gene>
    <name evidence="3" type="ORF">UCRPA7_4719</name>
</gene>
<proteinExistence type="predicted"/>
<dbReference type="OrthoDB" id="2592504at2759"/>
<dbReference type="Proteomes" id="UP000014074">
    <property type="component" value="Unassembled WGS sequence"/>
</dbReference>
<keyword evidence="4" id="KW-1185">Reference proteome</keyword>
<protein>
    <recommendedName>
        <fullName evidence="2">DUF7726 domain-containing protein</fullName>
    </recommendedName>
</protein>